<feature type="compositionally biased region" description="Basic and acidic residues" evidence="1">
    <location>
        <begin position="18"/>
        <end position="27"/>
    </location>
</feature>
<sequence>MEERHAGTTAQQPLTRRQLRELAEQEQRAQASLPTPTNGSTTPAATRSSRRASAASPTSPAPRPRVSEVPTSRQPLTRAQLRALENAQRSNESTTPPAPQPPADSHSSPALAELQALAAQTASAPLNAPKASAPSVPTPHQPRATARTRRARAVQATAASPASSITPAPSTTLVRDKELPAHPSAATPAPAVDPSVANILAEVNAVVARVEAALVAPNPHPTQSVLILGSGRSAATPTSAPSASSPLSAPAPSFLSVVTPQTARSATSPHGALTSDAQCHQPVRSAVSPAIAQPHGHLPLDDLLAPSSSVGAEKRQISRERSERTASGSQRWMSRFAVLGSIAAATIAAPILMGGTQTDAPIFADAQPVEYDGPNTVDVVAAGATTTDVPAGIAQSVSEDQRAYLVASRSEQREVLEGCESGVRPAGTNGQLATSDLCRVMNNQYLRADAAIALAALNEQYQARFGHAMCVTDGYRTLSTQYTLKATKGSLAATPGTSNHGWGLAIDICPDTYQAWDKWNWLKENAPTYGWAQPGWASRSYEPWHWEYTAGVEEMASR</sequence>
<organism evidence="3 4">
    <name type="scientific">Jonesia denitrificans (strain ATCC 14870 / DSM 20603 / BCRC 15368 / CIP 55.134 / JCM 11481 / NBRC 15587 / NCTC 10816 / Prevot 55134)</name>
    <name type="common">Listeria denitrificans</name>
    <dbReference type="NCBI Taxonomy" id="471856"/>
    <lineage>
        <taxon>Bacteria</taxon>
        <taxon>Bacillati</taxon>
        <taxon>Actinomycetota</taxon>
        <taxon>Actinomycetes</taxon>
        <taxon>Micrococcales</taxon>
        <taxon>Jonesiaceae</taxon>
        <taxon>Jonesia</taxon>
    </lineage>
</organism>
<dbReference type="KEGG" id="jde:Jden_1799"/>
<reference evidence="3 4" key="1">
    <citation type="journal article" date="2009" name="Stand. Genomic Sci.">
        <title>Complete genome sequence of Jonesia denitrificans type strain (Prevot 55134).</title>
        <authorList>
            <person name="Pukall R."/>
            <person name="Gehrich-Schroter G."/>
            <person name="Lapidus A."/>
            <person name="Nolan M."/>
            <person name="Glavina Del Rio T."/>
            <person name="Lucas S."/>
            <person name="Chen F."/>
            <person name="Tice H."/>
            <person name="Pitluck S."/>
            <person name="Cheng J.F."/>
            <person name="Copeland A."/>
            <person name="Saunders E."/>
            <person name="Brettin T."/>
            <person name="Detter J.C."/>
            <person name="Bruce D."/>
            <person name="Goodwin L."/>
            <person name="Pati A."/>
            <person name="Ivanova N."/>
            <person name="Mavromatis K."/>
            <person name="Ovchinnikova G."/>
            <person name="Chen A."/>
            <person name="Palaniappan K."/>
            <person name="Land M."/>
            <person name="Hauser L."/>
            <person name="Chang Y.J."/>
            <person name="Jeffries C.D."/>
            <person name="Chain P."/>
            <person name="Goker M."/>
            <person name="Bristow J."/>
            <person name="Eisen J.A."/>
            <person name="Markowitz V."/>
            <person name="Hugenholtz P."/>
            <person name="Kyrpides N.C."/>
            <person name="Klenk H.P."/>
            <person name="Han C."/>
        </authorList>
    </citation>
    <scope>NUCLEOTIDE SEQUENCE [LARGE SCALE GENOMIC DNA]</scope>
    <source>
        <strain evidence="4">ATCC 14870 / DSM 20603 / BCRC 15368 / CIP 55.134 / JCM 11481 / NBRC 15587 / NCTC 10816 / Prevot 55134</strain>
    </source>
</reference>
<feature type="compositionally biased region" description="Low complexity" evidence="1">
    <location>
        <begin position="153"/>
        <end position="172"/>
    </location>
</feature>
<keyword evidence="3" id="KW-0645">Protease</keyword>
<dbReference type="PANTHER" id="PTHR34385">
    <property type="entry name" value="D-ALANYL-D-ALANINE CARBOXYPEPTIDASE"/>
    <property type="match status" value="1"/>
</dbReference>
<dbReference type="InterPro" id="IPR009045">
    <property type="entry name" value="Zn_M74/Hedgehog-like"/>
</dbReference>
<dbReference type="STRING" id="471856.Jden_1799"/>
<dbReference type="EMBL" id="CP001706">
    <property type="protein sequence ID" value="ACV09442.1"/>
    <property type="molecule type" value="Genomic_DNA"/>
</dbReference>
<feature type="domain" description="D-alanyl-D-alanine carboxypeptidase-like core" evidence="2">
    <location>
        <begin position="444"/>
        <end position="549"/>
    </location>
</feature>
<dbReference type="SUPFAM" id="SSF55166">
    <property type="entry name" value="Hedgehog/DD-peptidase"/>
    <property type="match status" value="1"/>
</dbReference>
<keyword evidence="4" id="KW-1185">Reference proteome</keyword>
<feature type="region of interest" description="Disordered" evidence="1">
    <location>
        <begin position="1"/>
        <end position="174"/>
    </location>
</feature>
<keyword evidence="3" id="KW-0378">Hydrolase</keyword>
<dbReference type="GO" id="GO:0004180">
    <property type="term" value="F:carboxypeptidase activity"/>
    <property type="evidence" value="ECO:0007669"/>
    <property type="project" value="UniProtKB-KW"/>
</dbReference>
<evidence type="ECO:0000313" key="3">
    <source>
        <dbReference type="EMBL" id="ACV09442.1"/>
    </source>
</evidence>
<dbReference type="PANTHER" id="PTHR34385:SF1">
    <property type="entry name" value="PEPTIDOGLYCAN L-ALANYL-D-GLUTAMATE ENDOPEPTIDASE CWLK"/>
    <property type="match status" value="1"/>
</dbReference>
<feature type="compositionally biased region" description="Low complexity" evidence="1">
    <location>
        <begin position="107"/>
        <end position="129"/>
    </location>
</feature>
<dbReference type="Proteomes" id="UP000000628">
    <property type="component" value="Chromosome"/>
</dbReference>
<evidence type="ECO:0000256" key="1">
    <source>
        <dbReference type="SAM" id="MobiDB-lite"/>
    </source>
</evidence>
<protein>
    <submittedName>
        <fullName evidence="3">Peptidase M15B and M15C DD-carboxypeptidase VanY/endolysin</fullName>
    </submittedName>
</protein>
<gene>
    <name evidence="3" type="ordered locus">Jden_1799</name>
</gene>
<dbReference type="RefSeq" id="WP_015772070.1">
    <property type="nucleotide sequence ID" value="NC_013174.1"/>
</dbReference>
<evidence type="ECO:0000259" key="2">
    <source>
        <dbReference type="Pfam" id="PF02557"/>
    </source>
</evidence>
<dbReference type="GO" id="GO:0006508">
    <property type="term" value="P:proteolysis"/>
    <property type="evidence" value="ECO:0007669"/>
    <property type="project" value="InterPro"/>
</dbReference>
<dbReference type="Pfam" id="PF02557">
    <property type="entry name" value="VanY"/>
    <property type="match status" value="1"/>
</dbReference>
<dbReference type="eggNOG" id="COG1876">
    <property type="taxonomic scope" value="Bacteria"/>
</dbReference>
<feature type="region of interest" description="Disordered" evidence="1">
    <location>
        <begin position="295"/>
        <end position="328"/>
    </location>
</feature>
<evidence type="ECO:0000313" key="4">
    <source>
        <dbReference type="Proteomes" id="UP000000628"/>
    </source>
</evidence>
<keyword evidence="3" id="KW-0121">Carboxypeptidase</keyword>
<dbReference type="HOGENOM" id="CLU_488152_0_0_11"/>
<dbReference type="InterPro" id="IPR003709">
    <property type="entry name" value="VanY-like_core_dom"/>
</dbReference>
<dbReference type="CDD" id="cd14814">
    <property type="entry name" value="Peptidase_M15"/>
    <property type="match status" value="1"/>
</dbReference>
<feature type="compositionally biased region" description="Basic and acidic residues" evidence="1">
    <location>
        <begin position="312"/>
        <end position="324"/>
    </location>
</feature>
<name>C7QZE4_JONDD</name>
<dbReference type="Gene3D" id="3.30.1380.10">
    <property type="match status" value="1"/>
</dbReference>
<proteinExistence type="predicted"/>
<feature type="compositionally biased region" description="Low complexity" evidence="1">
    <location>
        <begin position="40"/>
        <end position="58"/>
    </location>
</feature>
<dbReference type="AlphaFoldDB" id="C7QZE4"/>
<feature type="compositionally biased region" description="Polar residues" evidence="1">
    <location>
        <begin position="28"/>
        <end position="39"/>
    </location>
</feature>
<accession>C7QZE4</accession>
<dbReference type="InterPro" id="IPR052179">
    <property type="entry name" value="DD-CPase-like"/>
</dbReference>